<evidence type="ECO:0000313" key="2">
    <source>
        <dbReference type="EMBL" id="STZ59069.1"/>
    </source>
</evidence>
<reference evidence="2 3" key="1">
    <citation type="submission" date="2018-06" db="EMBL/GenBank/DDBJ databases">
        <authorList>
            <consortium name="Pathogen Informatics"/>
            <person name="Doyle S."/>
        </authorList>
    </citation>
    <scope>NUCLEOTIDE SEQUENCE [LARGE SCALE GENOMIC DNA]</scope>
    <source>
        <strain evidence="2 3">NCTC10821</strain>
    </source>
</reference>
<keyword evidence="2" id="KW-0560">Oxidoreductase</keyword>
<gene>
    <name evidence="2" type="primary">bpoC_3</name>
    <name evidence="2" type="ORF">NCTC10821_02591</name>
</gene>
<dbReference type="InterPro" id="IPR029058">
    <property type="entry name" value="AB_hydrolase_fold"/>
</dbReference>
<dbReference type="InterPro" id="IPR000073">
    <property type="entry name" value="AB_hydrolase_1"/>
</dbReference>
<name>A0A378TE96_9MYCO</name>
<dbReference type="Pfam" id="PF12697">
    <property type="entry name" value="Abhydrolase_6"/>
    <property type="match status" value="1"/>
</dbReference>
<evidence type="ECO:0000259" key="1">
    <source>
        <dbReference type="Pfam" id="PF12697"/>
    </source>
</evidence>
<keyword evidence="3" id="KW-1185">Reference proteome</keyword>
<dbReference type="AlphaFoldDB" id="A0A378TE96"/>
<dbReference type="SUPFAM" id="SSF53474">
    <property type="entry name" value="alpha/beta-Hydrolases"/>
    <property type="match status" value="1"/>
</dbReference>
<dbReference type="PANTHER" id="PTHR46438:SF11">
    <property type="entry name" value="LIPASE-RELATED"/>
    <property type="match status" value="1"/>
</dbReference>
<organism evidence="2 3">
    <name type="scientific">Mycolicibacterium tokaiense</name>
    <dbReference type="NCBI Taxonomy" id="39695"/>
    <lineage>
        <taxon>Bacteria</taxon>
        <taxon>Bacillati</taxon>
        <taxon>Actinomycetota</taxon>
        <taxon>Actinomycetes</taxon>
        <taxon>Mycobacteriales</taxon>
        <taxon>Mycobacteriaceae</taxon>
        <taxon>Mycolicibacterium</taxon>
    </lineage>
</organism>
<dbReference type="PANTHER" id="PTHR46438">
    <property type="entry name" value="ALPHA/BETA-HYDROLASES SUPERFAMILY PROTEIN"/>
    <property type="match status" value="1"/>
</dbReference>
<dbReference type="PRINTS" id="PR00111">
    <property type="entry name" value="ABHYDROLASE"/>
</dbReference>
<keyword evidence="2" id="KW-0378">Hydrolase</keyword>
<dbReference type="EMBL" id="UGQT01000001">
    <property type="protein sequence ID" value="STZ59069.1"/>
    <property type="molecule type" value="Genomic_DNA"/>
</dbReference>
<dbReference type="OrthoDB" id="27092at2"/>
<keyword evidence="2" id="KW-0575">Peroxidase</keyword>
<protein>
    <submittedName>
        <fullName evidence="2">Peroxidase BpoC</fullName>
        <ecNumber evidence="2">3.7.1.8</ecNumber>
    </submittedName>
</protein>
<sequence>MKYLRTGSGAPLLLIHGISHLHNWDPVLPALAARREVYAVDLPGFGDSPALPGEVSVASLTDAVQSFLTDHDLTEVDVVGSSMGARMALELARRGHRGAVVALNPGGFWTDAEVRYFAATLRPSLGLVKRIQPLLPTLVGSAVGRTALLAQFSARPWALDPDLVLREFRNFASSPSLDDAVSALIHGPAQQGGPVAGRVTIGWGRKDRVTFPRQARRALQRFPDARLHWFDRSGHFPHWDQPQETAALILEATG</sequence>
<proteinExistence type="predicted"/>
<dbReference type="Gene3D" id="3.40.50.1820">
    <property type="entry name" value="alpha/beta hydrolase"/>
    <property type="match status" value="1"/>
</dbReference>
<dbReference type="GO" id="GO:0004601">
    <property type="term" value="F:peroxidase activity"/>
    <property type="evidence" value="ECO:0007669"/>
    <property type="project" value="UniProtKB-KW"/>
</dbReference>
<dbReference type="GO" id="GO:0016787">
    <property type="term" value="F:hydrolase activity"/>
    <property type="evidence" value="ECO:0007669"/>
    <property type="project" value="UniProtKB-KW"/>
</dbReference>
<accession>A0A378TE96</accession>
<dbReference type="RefSeq" id="WP_115278685.1">
    <property type="nucleotide sequence ID" value="NZ_AP022600.1"/>
</dbReference>
<feature type="domain" description="AB hydrolase-1" evidence="1">
    <location>
        <begin position="12"/>
        <end position="247"/>
    </location>
</feature>
<evidence type="ECO:0000313" key="3">
    <source>
        <dbReference type="Proteomes" id="UP000254978"/>
    </source>
</evidence>
<dbReference type="Proteomes" id="UP000254978">
    <property type="component" value="Unassembled WGS sequence"/>
</dbReference>
<dbReference type="EC" id="3.7.1.8" evidence="2"/>